<dbReference type="EMBL" id="CACTIH010000170">
    <property type="protein sequence ID" value="CAA2955960.1"/>
    <property type="molecule type" value="Genomic_DNA"/>
</dbReference>
<gene>
    <name evidence="1" type="ORF">OLEA9_A103510</name>
</gene>
<reference evidence="1 2" key="1">
    <citation type="submission" date="2019-12" db="EMBL/GenBank/DDBJ databases">
        <authorList>
            <person name="Alioto T."/>
            <person name="Alioto T."/>
            <person name="Gomez Garrido J."/>
        </authorList>
    </citation>
    <scope>NUCLEOTIDE SEQUENCE [LARGE SCALE GENOMIC DNA]</scope>
</reference>
<dbReference type="Proteomes" id="UP000594638">
    <property type="component" value="Unassembled WGS sequence"/>
</dbReference>
<organism evidence="1 2">
    <name type="scientific">Olea europaea subsp. europaea</name>
    <dbReference type="NCBI Taxonomy" id="158383"/>
    <lineage>
        <taxon>Eukaryota</taxon>
        <taxon>Viridiplantae</taxon>
        <taxon>Streptophyta</taxon>
        <taxon>Embryophyta</taxon>
        <taxon>Tracheophyta</taxon>
        <taxon>Spermatophyta</taxon>
        <taxon>Magnoliopsida</taxon>
        <taxon>eudicotyledons</taxon>
        <taxon>Gunneridae</taxon>
        <taxon>Pentapetalae</taxon>
        <taxon>asterids</taxon>
        <taxon>lamiids</taxon>
        <taxon>Lamiales</taxon>
        <taxon>Oleaceae</taxon>
        <taxon>Oleeae</taxon>
        <taxon>Olea</taxon>
    </lineage>
</organism>
<dbReference type="Gramene" id="OE9A103510T1">
    <property type="protein sequence ID" value="OE9A103510C1"/>
    <property type="gene ID" value="OE9A103510"/>
</dbReference>
<dbReference type="InterPro" id="IPR047259">
    <property type="entry name" value="QUIRKY-like"/>
</dbReference>
<keyword evidence="2" id="KW-1185">Reference proteome</keyword>
<proteinExistence type="predicted"/>
<evidence type="ECO:0000313" key="1">
    <source>
        <dbReference type="EMBL" id="CAA2955960.1"/>
    </source>
</evidence>
<dbReference type="PANTHER" id="PTHR31425:SF43">
    <property type="entry name" value="MULTIPLE C2 DOMAIN AND TRANSMEMBRANE REGION PROTEIN 14"/>
    <property type="match status" value="1"/>
</dbReference>
<name>A0A8S0PT66_OLEEU</name>
<dbReference type="AlphaFoldDB" id="A0A8S0PT66"/>
<protein>
    <submittedName>
        <fullName evidence="1">QUIRKY</fullName>
    </submittedName>
</protein>
<evidence type="ECO:0000313" key="2">
    <source>
        <dbReference type="Proteomes" id="UP000594638"/>
    </source>
</evidence>
<comment type="caution">
    <text evidence="1">The sequence shown here is derived from an EMBL/GenBank/DDBJ whole genome shotgun (WGS) entry which is preliminary data.</text>
</comment>
<dbReference type="OrthoDB" id="1696643at2759"/>
<dbReference type="PANTHER" id="PTHR31425">
    <property type="entry name" value="PHOSPHORIBOSYLANTHRANILATE TRANSFERASE ISOFORM 1"/>
    <property type="match status" value="1"/>
</dbReference>
<sequence>MLPRMHYVRPFGVARQDILRHTAMTIVTAKLARSEPALGQELVQFMLDSDMHMWNMRQRPIGFGLWVPVKSSYSSRWLNGIQTWAHPPTTILVHISLVSNCIVPTSGVANNFHVCLPHHSVEIFGTVNVFRSQ</sequence>
<accession>A0A8S0PT66</accession>